<reference evidence="2 3" key="1">
    <citation type="submission" date="2019-07" db="EMBL/GenBank/DDBJ databases">
        <title>Rhodotorula toruloides NBRC10032 genome sequencing.</title>
        <authorList>
            <person name="Shida Y."/>
            <person name="Takaku H."/>
            <person name="Ogasawara W."/>
            <person name="Mori K."/>
        </authorList>
    </citation>
    <scope>NUCLEOTIDE SEQUENCE [LARGE SCALE GENOMIC DNA]</scope>
    <source>
        <strain evidence="2 3">NBRC10032</strain>
    </source>
</reference>
<dbReference type="Gene3D" id="3.90.1170.40">
    <property type="entry name" value="Molybdopterin biosynthesis MoaE subunit"/>
    <property type="match status" value="1"/>
</dbReference>
<dbReference type="SUPFAM" id="SSF54690">
    <property type="entry name" value="Molybdopterin synthase subunit MoaE"/>
    <property type="match status" value="1"/>
</dbReference>
<evidence type="ECO:0000313" key="2">
    <source>
        <dbReference type="EMBL" id="GEM12098.1"/>
    </source>
</evidence>
<feature type="region of interest" description="Disordered" evidence="1">
    <location>
        <begin position="228"/>
        <end position="255"/>
    </location>
</feature>
<dbReference type="Pfam" id="PF02391">
    <property type="entry name" value="MoaE"/>
    <property type="match status" value="2"/>
</dbReference>
<dbReference type="InterPro" id="IPR036563">
    <property type="entry name" value="MoaE_sf"/>
</dbReference>
<feature type="compositionally biased region" description="Basic and acidic residues" evidence="1">
    <location>
        <begin position="236"/>
        <end position="255"/>
    </location>
</feature>
<dbReference type="OrthoDB" id="5531344at2759"/>
<dbReference type="PANTHER" id="PTHR23404">
    <property type="entry name" value="MOLYBDOPTERIN SYNTHASE RELATED"/>
    <property type="match status" value="1"/>
</dbReference>
<evidence type="ECO:0000256" key="1">
    <source>
        <dbReference type="SAM" id="MobiDB-lite"/>
    </source>
</evidence>
<dbReference type="EMBL" id="BJWK01000019">
    <property type="protein sequence ID" value="GEM12098.1"/>
    <property type="molecule type" value="Genomic_DNA"/>
</dbReference>
<name>A0A511KNY8_RHOTO</name>
<gene>
    <name evidence="2" type="ORF">Rt10032_c19g6115</name>
</gene>
<organism evidence="2 3">
    <name type="scientific">Rhodotorula toruloides</name>
    <name type="common">Yeast</name>
    <name type="synonym">Rhodosporidium toruloides</name>
    <dbReference type="NCBI Taxonomy" id="5286"/>
    <lineage>
        <taxon>Eukaryota</taxon>
        <taxon>Fungi</taxon>
        <taxon>Dikarya</taxon>
        <taxon>Basidiomycota</taxon>
        <taxon>Pucciniomycotina</taxon>
        <taxon>Microbotryomycetes</taxon>
        <taxon>Sporidiobolales</taxon>
        <taxon>Sporidiobolaceae</taxon>
        <taxon>Rhodotorula</taxon>
    </lineage>
</organism>
<feature type="region of interest" description="Disordered" evidence="1">
    <location>
        <begin position="1"/>
        <end position="23"/>
    </location>
</feature>
<dbReference type="Proteomes" id="UP000321518">
    <property type="component" value="Unassembled WGS sequence"/>
</dbReference>
<dbReference type="InterPro" id="IPR003448">
    <property type="entry name" value="Mopterin_biosynth_MoaE"/>
</dbReference>
<proteinExistence type="predicted"/>
<comment type="caution">
    <text evidence="2">The sequence shown here is derived from an EMBL/GenBank/DDBJ whole genome shotgun (WGS) entry which is preliminary data.</text>
</comment>
<protein>
    <submittedName>
        <fullName evidence="2">PolyA+ RNA export protein</fullName>
    </submittedName>
</protein>
<sequence>MATTEPVQPSFSATAPSSSAQVHTVTTRDGDTATLSYAPLDPAAIEQSCRSEKDGAVVSFVGYTRDNFQGTWGGALTIRATEENGLTPNFGLLRLRTLANLGRTVTHLTYESYVPLALKTLELLLTEAHDLLPPPPAPFADPHSHACCSPSTSATDGRIEISRIHVAHLLGPSPPLTPSIVISVASPHRREAFYVCEWMLEMVKRRVQVWKREWYKEGEFVGRDGEGPYGFGGRAGEGRWKENFPQDARNAEVSR</sequence>
<feature type="compositionally biased region" description="Low complexity" evidence="1">
    <location>
        <begin position="9"/>
        <end position="20"/>
    </location>
</feature>
<dbReference type="AlphaFoldDB" id="A0A511KNY8"/>
<evidence type="ECO:0000313" key="3">
    <source>
        <dbReference type="Proteomes" id="UP000321518"/>
    </source>
</evidence>
<dbReference type="GO" id="GO:0006777">
    <property type="term" value="P:Mo-molybdopterin cofactor biosynthetic process"/>
    <property type="evidence" value="ECO:0007669"/>
    <property type="project" value="InterPro"/>
</dbReference>
<accession>A0A511KNY8</accession>